<dbReference type="Proteomes" id="UP000000689">
    <property type="component" value="Chromosome 7"/>
</dbReference>
<gene>
    <name evidence="2" type="primary">NDAI0G03220</name>
    <name evidence="2" type="ordered locus">NDAI_0G03220</name>
</gene>
<dbReference type="EMBL" id="HE580273">
    <property type="protein sequence ID" value="CCD26099.2"/>
    <property type="molecule type" value="Genomic_DNA"/>
</dbReference>
<evidence type="ECO:0000313" key="2">
    <source>
        <dbReference type="EMBL" id="CCD26099.2"/>
    </source>
</evidence>
<protein>
    <recommendedName>
        <fullName evidence="1">Transcription activator GCR1-like domain-containing protein</fullName>
    </recommendedName>
</protein>
<name>G0WE88_NAUDC</name>
<keyword evidence="3" id="KW-1185">Reference proteome</keyword>
<proteinExistence type="predicted"/>
<dbReference type="GeneID" id="11495599"/>
<dbReference type="eggNOG" id="ENOG502RY18">
    <property type="taxonomic scope" value="Eukaryota"/>
</dbReference>
<dbReference type="InterPro" id="IPR022210">
    <property type="entry name" value="TF_GCR1-like"/>
</dbReference>
<dbReference type="OrthoDB" id="4069959at2759"/>
<dbReference type="Pfam" id="PF12550">
    <property type="entry name" value="GCR1_C"/>
    <property type="match status" value="1"/>
</dbReference>
<dbReference type="KEGG" id="ndi:NDAI_0G03220"/>
<dbReference type="HOGENOM" id="CLU_804332_0_0_1"/>
<organism evidence="2 3">
    <name type="scientific">Naumovozyma dairenensis (strain ATCC 10597 / BCRC 20456 / CBS 421 / NBRC 0211 / NRRL Y-12639)</name>
    <name type="common">Saccharomyces dairenensis</name>
    <dbReference type="NCBI Taxonomy" id="1071378"/>
    <lineage>
        <taxon>Eukaryota</taxon>
        <taxon>Fungi</taxon>
        <taxon>Dikarya</taxon>
        <taxon>Ascomycota</taxon>
        <taxon>Saccharomycotina</taxon>
        <taxon>Saccharomycetes</taxon>
        <taxon>Saccharomycetales</taxon>
        <taxon>Saccharomycetaceae</taxon>
        <taxon>Naumovozyma</taxon>
    </lineage>
</organism>
<sequence>MKAKEEDVHKMQIQQLNSINIWETDFSTVPTWQDAPNVEYFFNPKSPNSNIFIEENQDYHNDFLQDSLENKRNFILENHVTEEILSPLEFPIKLSNVETSTEDFNDSDAEEFPENELLNGLSAAKERIEQMIFNIDSQVLNKGAYTHIQREVFDPSILCLLECIESFNRGTSLPSVEDTTRRPLNDNDVLPDEDPCANLPNYGVILIKSPSSASQLWDEYVKIPSELAVNDVVACILNLKKEIAVNSNDSTMLNLELIMKRKSSIKMLEERLGSSWRNKDKNFSRQINRRKKIWKSIEEGLRDGVPLHDCFDILDRYVQKSHKGLSLYYNGVPFRIKDLQNEFLF</sequence>
<evidence type="ECO:0000259" key="1">
    <source>
        <dbReference type="Pfam" id="PF12550"/>
    </source>
</evidence>
<accession>G0WE88</accession>
<reference evidence="2 3" key="1">
    <citation type="journal article" date="2011" name="Proc. Natl. Acad. Sci. U.S.A.">
        <title>Evolutionary erosion of yeast sex chromosomes by mating-type switching accidents.</title>
        <authorList>
            <person name="Gordon J.L."/>
            <person name="Armisen D."/>
            <person name="Proux-Wera E."/>
            <person name="Oheigeartaigh S.S."/>
            <person name="Byrne K.P."/>
            <person name="Wolfe K.H."/>
        </authorList>
    </citation>
    <scope>NUCLEOTIDE SEQUENCE [LARGE SCALE GENOMIC DNA]</scope>
    <source>
        <strain evidence="3">ATCC 10597 / BCRC 20456 / CBS 421 / NBRC 0211 / NRRL Y-12639</strain>
    </source>
</reference>
<feature type="domain" description="Transcription activator GCR1-like" evidence="1">
    <location>
        <begin position="260"/>
        <end position="316"/>
    </location>
</feature>
<dbReference type="AlphaFoldDB" id="G0WE88"/>
<dbReference type="RefSeq" id="XP_003671342.2">
    <property type="nucleotide sequence ID" value="XM_003671294.2"/>
</dbReference>
<evidence type="ECO:0000313" key="3">
    <source>
        <dbReference type="Proteomes" id="UP000000689"/>
    </source>
</evidence>